<evidence type="ECO:0000313" key="3">
    <source>
        <dbReference type="Proteomes" id="UP000030826"/>
    </source>
</evidence>
<gene>
    <name evidence="2" type="ORF">LA66_07985</name>
</gene>
<name>A0A0B1QC98_9HYPH</name>
<dbReference type="Proteomes" id="UP000030826">
    <property type="component" value="Unassembled WGS sequence"/>
</dbReference>
<keyword evidence="1" id="KW-0812">Transmembrane</keyword>
<comment type="caution">
    <text evidence="2">The sequence shown here is derived from an EMBL/GenBank/DDBJ whole genome shotgun (WGS) entry which is preliminary data.</text>
</comment>
<protein>
    <submittedName>
        <fullName evidence="2">Uncharacterized protein</fullName>
    </submittedName>
</protein>
<dbReference type="AlphaFoldDB" id="A0A0B1QC98"/>
<keyword evidence="1" id="KW-0472">Membrane</keyword>
<proteinExistence type="predicted"/>
<dbReference type="EMBL" id="JRFJ01000001">
    <property type="protein sequence ID" value="KHJ56460.1"/>
    <property type="molecule type" value="Genomic_DNA"/>
</dbReference>
<accession>A0A0B1QC98</accession>
<reference evidence="2 3" key="1">
    <citation type="submission" date="2014-09" db="EMBL/GenBank/DDBJ databases">
        <title>Isolation and characterization of Aurantimonas altamirensis ON-56566 from clinical sample following a dog bite.</title>
        <authorList>
            <person name="Eshaghi A."/>
            <person name="Li A."/>
            <person name="Shahinas D."/>
            <person name="Bahn P."/>
            <person name="Kus J.V."/>
            <person name="Patel S.N."/>
        </authorList>
    </citation>
    <scope>NUCLEOTIDE SEQUENCE [LARGE SCALE GENOMIC DNA]</scope>
    <source>
        <strain evidence="2 3">ON-56566</strain>
    </source>
</reference>
<evidence type="ECO:0000256" key="1">
    <source>
        <dbReference type="SAM" id="Phobius"/>
    </source>
</evidence>
<keyword evidence="1" id="KW-1133">Transmembrane helix</keyword>
<evidence type="ECO:0000313" key="2">
    <source>
        <dbReference type="EMBL" id="KHJ56460.1"/>
    </source>
</evidence>
<sequence>MGARASGRAADAREALLAMADKDKAEGWFAYAWRPGWMYLLAIFWIWTIVLAPAASSCARP</sequence>
<feature type="transmembrane region" description="Helical" evidence="1">
    <location>
        <begin position="36"/>
        <end position="55"/>
    </location>
</feature>
<organism evidence="2 3">
    <name type="scientific">Aureimonas altamirensis</name>
    <dbReference type="NCBI Taxonomy" id="370622"/>
    <lineage>
        <taxon>Bacteria</taxon>
        <taxon>Pseudomonadati</taxon>
        <taxon>Pseudomonadota</taxon>
        <taxon>Alphaproteobacteria</taxon>
        <taxon>Hyphomicrobiales</taxon>
        <taxon>Aurantimonadaceae</taxon>
        <taxon>Aureimonas</taxon>
    </lineage>
</organism>